<comment type="caution">
    <text evidence="1">The sequence shown here is derived from an EMBL/GenBank/DDBJ whole genome shotgun (WGS) entry which is preliminary data.</text>
</comment>
<evidence type="ECO:0000313" key="1">
    <source>
        <dbReference type="EMBL" id="TNN23985.1"/>
    </source>
</evidence>
<protein>
    <submittedName>
        <fullName evidence="1">Uncharacterized protein</fullName>
    </submittedName>
</protein>
<evidence type="ECO:0000313" key="2">
    <source>
        <dbReference type="Proteomes" id="UP000314294"/>
    </source>
</evidence>
<name>A0A4Z2E5E0_9TELE</name>
<dbReference type="Proteomes" id="UP000314294">
    <property type="component" value="Unassembled WGS sequence"/>
</dbReference>
<sequence length="81" mass="9137">MWQQLLHLRQAAGARVGEENTEGVKDRKRKHINMKLTHHYTTSTSTSRSRLMEVGHAVSRSSGLLGDVPLLSVFLCFLTVF</sequence>
<dbReference type="AlphaFoldDB" id="A0A4Z2E5E0"/>
<organism evidence="1 2">
    <name type="scientific">Liparis tanakae</name>
    <name type="common">Tanaka's snailfish</name>
    <dbReference type="NCBI Taxonomy" id="230148"/>
    <lineage>
        <taxon>Eukaryota</taxon>
        <taxon>Metazoa</taxon>
        <taxon>Chordata</taxon>
        <taxon>Craniata</taxon>
        <taxon>Vertebrata</taxon>
        <taxon>Euteleostomi</taxon>
        <taxon>Actinopterygii</taxon>
        <taxon>Neopterygii</taxon>
        <taxon>Teleostei</taxon>
        <taxon>Neoteleostei</taxon>
        <taxon>Acanthomorphata</taxon>
        <taxon>Eupercaria</taxon>
        <taxon>Perciformes</taxon>
        <taxon>Cottioidei</taxon>
        <taxon>Cottales</taxon>
        <taxon>Liparidae</taxon>
        <taxon>Liparis</taxon>
    </lineage>
</organism>
<gene>
    <name evidence="1" type="ORF">EYF80_065892</name>
</gene>
<reference evidence="1 2" key="1">
    <citation type="submission" date="2019-03" db="EMBL/GenBank/DDBJ databases">
        <title>First draft genome of Liparis tanakae, snailfish: a comprehensive survey of snailfish specific genes.</title>
        <authorList>
            <person name="Kim W."/>
            <person name="Song I."/>
            <person name="Jeong J.-H."/>
            <person name="Kim D."/>
            <person name="Kim S."/>
            <person name="Ryu S."/>
            <person name="Song J.Y."/>
            <person name="Lee S.K."/>
        </authorList>
    </citation>
    <scope>NUCLEOTIDE SEQUENCE [LARGE SCALE GENOMIC DNA]</scope>
    <source>
        <tissue evidence="1">Muscle</tissue>
    </source>
</reference>
<accession>A0A4Z2E5E0</accession>
<proteinExistence type="predicted"/>
<keyword evidence="2" id="KW-1185">Reference proteome</keyword>
<dbReference type="EMBL" id="SRLO01016755">
    <property type="protein sequence ID" value="TNN23985.1"/>
    <property type="molecule type" value="Genomic_DNA"/>
</dbReference>